<dbReference type="InterPro" id="IPR052894">
    <property type="entry name" value="AsmA-related"/>
</dbReference>
<name>A0ABT7FJG6_9RHOB</name>
<sequence length="948" mass="102942">MCRLRRISLVVIGLSALLLALIWLLLSSALFRDARIAAASGFLTDLLGQTVAIEGDVRLLFAPRLAVVATDLRLPAQDFPDLDLAKLDFSRFSISPRHLLSGGIHLPEIEARGLDVLLLRGEDGSTTWVEAGRNVTKDSSDVSLSGQPDIIAFLGEREIAFEDMRVHAENRLTGFEFDFDLESLAIDQVVSGEAVTAQVRSGGTINGRPIAFSGDFPNGAPFAARGHMGALTFAVEGQRPPAAPRGDFDGRLSLQTPDLQDLLDLLRLDGEIKGGAEAKAAVTRRSRHIDLDEIDLRARGEGGATVRLTGRFADVRSARDFDLSLLVDLVGDKTPLPPAIFLKDMRVETAEIRVLARGGDIEVDRFALRTNAFDEEIRDIGPFRVATVTRSEDGQLKLDGVTLSIGPRDAPYLLARGSIGNLLTFGDYRLSGELDLPADRVLLTLRPEDAARFGRLTGQMRLLESNGEPNLQLFELRSQDTDLWSAEFQVESADLEDLDRLTLRASIQTRDGRSLLEALRLEPVDIGRMGYDVTATRQANHVDTRAVLTAGQSVIETGMSLRIPGSGPVLRGTIRSDDVRIEDVRSTILALIQLARVKSVYIDSRTDALAGPDDGFQPLVLPSESEAGPPEEDLSEFQPLVLPQPDLAPDTPEDLSDFQPLVLSDGPADLAIADILDPEQFARLIDAEIDIDIARIRGQAGLSRLKSQAEMKSGKLRLGPVRLAYGKGFVDMTATMDAIGAPHRLRVTGRTDGWDFGEILMAGGVDLGAGGTINGRFDLTGRNASAEAFLRSMSGKATIDMTNGHISTGLIELAGLGVLPWLFSQERQRGYADIVCLKADLDIANGRIETRQSVLETRRVQLVGSGTIDVRNDRILFSAEPRPVAQPLSRSAWPFVVSGSLRSPKISVAQRKSRRALVPLAIPDARKPCVPDISQLQQMDGPDTARPR</sequence>
<reference evidence="2 3" key="1">
    <citation type="submission" date="2023-05" db="EMBL/GenBank/DDBJ databases">
        <title>Sedimentitalea sp. nov. JM2-8.</title>
        <authorList>
            <person name="Huang J."/>
        </authorList>
    </citation>
    <scope>NUCLEOTIDE SEQUENCE [LARGE SCALE GENOMIC DNA]</scope>
    <source>
        <strain evidence="2 3">JM2-8</strain>
    </source>
</reference>
<comment type="caution">
    <text evidence="2">The sequence shown here is derived from an EMBL/GenBank/DDBJ whole genome shotgun (WGS) entry which is preliminary data.</text>
</comment>
<feature type="region of interest" description="Disordered" evidence="1">
    <location>
        <begin position="613"/>
        <end position="634"/>
    </location>
</feature>
<gene>
    <name evidence="2" type="ORF">QO034_19540</name>
</gene>
<evidence type="ECO:0000313" key="3">
    <source>
        <dbReference type="Proteomes" id="UP001227126"/>
    </source>
</evidence>
<evidence type="ECO:0000313" key="2">
    <source>
        <dbReference type="EMBL" id="MDK3075279.1"/>
    </source>
</evidence>
<evidence type="ECO:0000256" key="1">
    <source>
        <dbReference type="SAM" id="MobiDB-lite"/>
    </source>
</evidence>
<proteinExistence type="predicted"/>
<dbReference type="EMBL" id="JASNJE010000033">
    <property type="protein sequence ID" value="MDK3075279.1"/>
    <property type="molecule type" value="Genomic_DNA"/>
</dbReference>
<dbReference type="Proteomes" id="UP001227126">
    <property type="component" value="Unassembled WGS sequence"/>
</dbReference>
<accession>A0ABT7FJG6</accession>
<organism evidence="2 3">
    <name type="scientific">Sedimentitalea xiamensis</name>
    <dbReference type="NCBI Taxonomy" id="3050037"/>
    <lineage>
        <taxon>Bacteria</taxon>
        <taxon>Pseudomonadati</taxon>
        <taxon>Pseudomonadota</taxon>
        <taxon>Alphaproteobacteria</taxon>
        <taxon>Rhodobacterales</taxon>
        <taxon>Paracoccaceae</taxon>
        <taxon>Sedimentitalea</taxon>
    </lineage>
</organism>
<dbReference type="PANTHER" id="PTHR30441">
    <property type="entry name" value="DUF748 DOMAIN-CONTAINING PROTEIN"/>
    <property type="match status" value="1"/>
</dbReference>
<keyword evidence="3" id="KW-1185">Reference proteome</keyword>
<protein>
    <submittedName>
        <fullName evidence="2">AsmA-like C-terminal region-containing protein</fullName>
    </submittedName>
</protein>
<dbReference type="PANTHER" id="PTHR30441:SF8">
    <property type="entry name" value="DUF748 DOMAIN-CONTAINING PROTEIN"/>
    <property type="match status" value="1"/>
</dbReference>